<dbReference type="GO" id="GO:0016298">
    <property type="term" value="F:lipase activity"/>
    <property type="evidence" value="ECO:0007669"/>
    <property type="project" value="InterPro"/>
</dbReference>
<dbReference type="PANTHER" id="PTHR11610:SF173">
    <property type="entry name" value="LIPASE DOMAIN-CONTAINING PROTEIN-RELATED"/>
    <property type="match status" value="1"/>
</dbReference>
<evidence type="ECO:0000259" key="6">
    <source>
        <dbReference type="Pfam" id="PF00151"/>
    </source>
</evidence>
<protein>
    <recommendedName>
        <fullName evidence="6">Lipase domain-containing protein</fullName>
    </recommendedName>
</protein>
<feature type="chain" id="PRO_5044561485" description="Lipase domain-containing protein" evidence="5">
    <location>
        <begin position="19"/>
        <end position="397"/>
    </location>
</feature>
<accession>A0A1I8NBV0</accession>
<feature type="domain" description="Lipase" evidence="6">
    <location>
        <begin position="114"/>
        <end position="385"/>
    </location>
</feature>
<gene>
    <name evidence="7" type="primary">101889554</name>
</gene>
<dbReference type="GO" id="GO:0016042">
    <property type="term" value="P:lipid catabolic process"/>
    <property type="evidence" value="ECO:0007669"/>
    <property type="project" value="TreeGrafter"/>
</dbReference>
<dbReference type="VEuPathDB" id="VectorBase:MDOA013621"/>
<evidence type="ECO:0000256" key="1">
    <source>
        <dbReference type="ARBA" id="ARBA00004613"/>
    </source>
</evidence>
<dbReference type="InterPro" id="IPR000734">
    <property type="entry name" value="TAG_lipase"/>
</dbReference>
<name>A0A1I8NBV0_MUSDO</name>
<dbReference type="Gene3D" id="3.40.50.1820">
    <property type="entry name" value="alpha/beta hydrolase"/>
    <property type="match status" value="1"/>
</dbReference>
<evidence type="ECO:0000256" key="4">
    <source>
        <dbReference type="RuleBase" id="RU004262"/>
    </source>
</evidence>
<dbReference type="eggNOG" id="ENOG502T94J">
    <property type="taxonomic scope" value="Eukaryota"/>
</dbReference>
<dbReference type="GO" id="GO:0005615">
    <property type="term" value="C:extracellular space"/>
    <property type="evidence" value="ECO:0007669"/>
    <property type="project" value="TreeGrafter"/>
</dbReference>
<dbReference type="CDD" id="cd00707">
    <property type="entry name" value="Pancreat_lipase_like"/>
    <property type="match status" value="1"/>
</dbReference>
<dbReference type="STRING" id="7370.A0A1I8NBV0"/>
<dbReference type="InterPro" id="IPR033906">
    <property type="entry name" value="Lipase_N"/>
</dbReference>
<evidence type="ECO:0000256" key="3">
    <source>
        <dbReference type="ARBA" id="ARBA00022525"/>
    </source>
</evidence>
<dbReference type="AlphaFoldDB" id="A0A1I8NBV0"/>
<organism evidence="7">
    <name type="scientific">Musca domestica</name>
    <name type="common">House fly</name>
    <dbReference type="NCBI Taxonomy" id="7370"/>
    <lineage>
        <taxon>Eukaryota</taxon>
        <taxon>Metazoa</taxon>
        <taxon>Ecdysozoa</taxon>
        <taxon>Arthropoda</taxon>
        <taxon>Hexapoda</taxon>
        <taxon>Insecta</taxon>
        <taxon>Pterygota</taxon>
        <taxon>Neoptera</taxon>
        <taxon>Endopterygota</taxon>
        <taxon>Diptera</taxon>
        <taxon>Brachycera</taxon>
        <taxon>Muscomorpha</taxon>
        <taxon>Muscoidea</taxon>
        <taxon>Muscidae</taxon>
        <taxon>Musca</taxon>
    </lineage>
</organism>
<evidence type="ECO:0000256" key="2">
    <source>
        <dbReference type="ARBA" id="ARBA00010701"/>
    </source>
</evidence>
<dbReference type="PRINTS" id="PR00821">
    <property type="entry name" value="TAGLIPASE"/>
</dbReference>
<evidence type="ECO:0000256" key="5">
    <source>
        <dbReference type="SAM" id="SignalP"/>
    </source>
</evidence>
<reference evidence="7" key="1">
    <citation type="submission" date="2020-05" db="UniProtKB">
        <authorList>
            <consortium name="EnsemblMetazoa"/>
        </authorList>
    </citation>
    <scope>IDENTIFICATION</scope>
    <source>
        <strain evidence="7">Aabys</strain>
    </source>
</reference>
<feature type="signal peptide" evidence="5">
    <location>
        <begin position="1"/>
        <end position="18"/>
    </location>
</feature>
<dbReference type="SUPFAM" id="SSF53474">
    <property type="entry name" value="alpha/beta-Hydrolases"/>
    <property type="match status" value="1"/>
</dbReference>
<dbReference type="PANTHER" id="PTHR11610">
    <property type="entry name" value="LIPASE"/>
    <property type="match status" value="1"/>
</dbReference>
<dbReference type="OrthoDB" id="199913at2759"/>
<dbReference type="GO" id="GO:0017171">
    <property type="term" value="F:serine hydrolase activity"/>
    <property type="evidence" value="ECO:0007669"/>
    <property type="project" value="TreeGrafter"/>
</dbReference>
<dbReference type="Pfam" id="PF00151">
    <property type="entry name" value="Lipase"/>
    <property type="match status" value="1"/>
</dbReference>
<dbReference type="RefSeq" id="XP_005189877.3">
    <property type="nucleotide sequence ID" value="XM_005189820.4"/>
</dbReference>
<sequence length="397" mass="45564">MQLFLFISLTIYLTSTTTKYFTLAQQDVVDAELTSTDYDYDYGDDIATNEGNRNLSSLRMKPIDDQFLHDEDSEDNFMEWNKCDNYLSQPRGAKKYLDTSFLKKFFRNLVPYAAPKLQMNFYLFKRDFPDCGREISLFDDSIYTCGLNASHPTRIIIHGWMSQSRGSFNLDVKNAYLKRGDYNVIVADWSANAANINYFRVVKLIETFGGHLARFTQHLNEKGRINYNDMYLIGHSLGAQIAGAAGKQSWPNRYNTIFALDPAGPKFRRRSTEFRIDPTDAKYVESIQTSGNLGFMEPTGNATFYPNYGKYQRKCFYVGCSHIRAYRMFAESITSPAGFWGIRCRSRDPKWDCDSMSAQDYRMGGEPSQPKSGIFYVKTNSRAPYALGKISMEDMNS</sequence>
<comment type="similarity">
    <text evidence="2 4">Belongs to the AB hydrolase superfamily. Lipase family.</text>
</comment>
<dbReference type="EnsemblMetazoa" id="MDOA013621-RA">
    <property type="protein sequence ID" value="MDOA013621-PA"/>
    <property type="gene ID" value="MDOA013621"/>
</dbReference>
<keyword evidence="3" id="KW-0964">Secreted</keyword>
<proteinExistence type="inferred from homology"/>
<evidence type="ECO:0000313" key="7">
    <source>
        <dbReference type="EnsemblMetazoa" id="MDOA013621-PA"/>
    </source>
</evidence>
<dbReference type="InterPro" id="IPR013818">
    <property type="entry name" value="Lipase"/>
</dbReference>
<keyword evidence="5" id="KW-0732">Signal</keyword>
<dbReference type="KEGG" id="mde:101889554"/>
<dbReference type="InterPro" id="IPR029058">
    <property type="entry name" value="AB_hydrolase_fold"/>
</dbReference>
<dbReference type="VEuPathDB" id="VectorBase:MDOMA2_008432"/>
<comment type="subcellular location">
    <subcellularLocation>
        <location evidence="1">Secreted</location>
    </subcellularLocation>
</comment>